<dbReference type="STRING" id="1122170.GCA_000701265_02096"/>
<comment type="function">
    <text evidence="1">Required for maximal bacterial cellulose synthesis.</text>
</comment>
<proteinExistence type="predicted"/>
<keyword evidence="5 7" id="KW-0802">TPR repeat</keyword>
<dbReference type="Pfam" id="PF14559">
    <property type="entry name" value="TPR_19"/>
    <property type="match status" value="1"/>
</dbReference>
<dbReference type="AlphaFoldDB" id="A0A378LP87"/>
<evidence type="ECO:0000256" key="2">
    <source>
        <dbReference type="ARBA" id="ARBA00005186"/>
    </source>
</evidence>
<evidence type="ECO:0000256" key="8">
    <source>
        <dbReference type="SAM" id="SignalP"/>
    </source>
</evidence>
<dbReference type="Pfam" id="PF13432">
    <property type="entry name" value="TPR_16"/>
    <property type="match status" value="1"/>
</dbReference>
<evidence type="ECO:0000313" key="10">
    <source>
        <dbReference type="EMBL" id="STY28746.1"/>
    </source>
</evidence>
<dbReference type="NCBIfam" id="NF008520">
    <property type="entry name" value="PRK11447.1"/>
    <property type="match status" value="1"/>
</dbReference>
<dbReference type="GO" id="GO:0019867">
    <property type="term" value="C:outer membrane"/>
    <property type="evidence" value="ECO:0007669"/>
    <property type="project" value="InterPro"/>
</dbReference>
<name>A0A378LP87_9GAMM</name>
<dbReference type="PROSITE" id="PS50005">
    <property type="entry name" value="TPR"/>
    <property type="match status" value="2"/>
</dbReference>
<dbReference type="Pfam" id="PF13414">
    <property type="entry name" value="TPR_11"/>
    <property type="match status" value="1"/>
</dbReference>
<dbReference type="Pfam" id="PF05420">
    <property type="entry name" value="BCSC_C"/>
    <property type="match status" value="1"/>
</dbReference>
<evidence type="ECO:0000259" key="9">
    <source>
        <dbReference type="Pfam" id="PF05420"/>
    </source>
</evidence>
<keyword evidence="3 8" id="KW-0732">Signal</keyword>
<dbReference type="Proteomes" id="UP000255297">
    <property type="component" value="Unassembled WGS sequence"/>
</dbReference>
<dbReference type="RefSeq" id="WP_084157928.1">
    <property type="nucleotide sequence ID" value="NZ_UGPB01000001.1"/>
</dbReference>
<keyword evidence="11" id="KW-1185">Reference proteome</keyword>
<organism evidence="10 11">
    <name type="scientific">Legionella wadsworthii</name>
    <dbReference type="NCBI Taxonomy" id="28088"/>
    <lineage>
        <taxon>Bacteria</taxon>
        <taxon>Pseudomonadati</taxon>
        <taxon>Pseudomonadota</taxon>
        <taxon>Gammaproteobacteria</taxon>
        <taxon>Legionellales</taxon>
        <taxon>Legionellaceae</taxon>
        <taxon>Legionella</taxon>
    </lineage>
</organism>
<feature type="chain" id="PRO_5016730407" evidence="8">
    <location>
        <begin position="28"/>
        <end position="1037"/>
    </location>
</feature>
<evidence type="ECO:0000256" key="1">
    <source>
        <dbReference type="ARBA" id="ARBA00003476"/>
    </source>
</evidence>
<dbReference type="InterPro" id="IPR019734">
    <property type="entry name" value="TPR_rpt"/>
</dbReference>
<dbReference type="PANTHER" id="PTHR12558">
    <property type="entry name" value="CELL DIVISION CYCLE 16,23,27"/>
    <property type="match status" value="1"/>
</dbReference>
<sequence length="1037" mass="119072">MELSRHIYKACTLMFCTNLLWTHGAFAAFGHKNHGSPKLNFWGQKNVDKQINHSPVNAKKFLFQQLFLSEALDRYDLFSQILERLEWIAPNDPEVVAARIRFLVQKGNFVQAETQLKKLNQLAPGSAIYRKALVSLNLAKPVGKQKLIQTRLLALTNHFKEAKQQYDLLFHGDFPTPKYEFEYWKLLLKIPKQKDLAFQKLLALYRYLKTENILQNNLEANWQTELGKTLASLLVDKGQILLKKNKLAEAEKLFIEANQIDSKNADVWVKFGDLAYKRQKFTEAEGLYRKALKINAYNESAISGLADIYKRNSPQKALNYLVSLPTDLQNEVKKQINELKGSMLQTKADVFLKQNKLQQALELYRSAKAFKPDDIWVNYKIAKILYDTGKREEADKLFRDILHMKSTDPNHIYVYAIYLAIQKKNRQALKMMLAIPKNKWNSDMRQFAKNIQIQVALTTAQDIWDSGNKESARSYLLQQPNNNQIKMKLADWDFQDKNYNEALQYFKEVHIQEPANLDASVGMIVTLVALKRLDEAQGLLLAYSSLAKQIESKRRIDLLRKVGDAWVEIGNHKKGYAILQTAKKLANLHKPSMDNALVFRDAAEVEIKLKQRRLAQEDFKEAMVQSEITPFFPKDTITYSYLTRNDPKDDWLKKSIRERAASLYRDLETNVTLDYDYWSVDGTPGFSELIANDTILNARFPLYDGRAFVRNDTVWMTAGNFTPYKGKYIADFGTCPNGCTSGFSQTAIGDSIALGWQNDHWSMDIGETPLGFHVPNFLGSLAYNNEFHHLNWALIASRRPMTNSLLSFAGAKDPNTGIVWGGVVSDNIILTLSYDRGWPVGFWANISGGYLTGKNVPNNQRSRFMEGAYLKLLNNTNHYASIGILNMYWHYQKNLDFYTLGQGGYFSPKDFVGFIMPINYRQRKGNLTFEVGGTGSWTRSRNAASPRYPIPELIPDTFEDKNETFGAGITQGWGYTLFATAEYRLSSHFILGGIYDLQRTQYYTPSHASIYIRYSYEGWQGDMDMPLNPMIRYAEFR</sequence>
<protein>
    <submittedName>
        <fullName evidence="10">Cellulose synthase operon protein C</fullName>
    </submittedName>
</protein>
<dbReference type="InterPro" id="IPR011990">
    <property type="entry name" value="TPR-like_helical_dom_sf"/>
</dbReference>
<evidence type="ECO:0000256" key="7">
    <source>
        <dbReference type="PROSITE-ProRule" id="PRU00339"/>
    </source>
</evidence>
<dbReference type="InterPro" id="IPR008410">
    <property type="entry name" value="BCSC_C"/>
</dbReference>
<keyword evidence="6" id="KW-0135">Cellulose biosynthesis</keyword>
<feature type="domain" description="Cellulose synthase operon C C-terminal" evidence="9">
    <location>
        <begin position="687"/>
        <end position="1015"/>
    </location>
</feature>
<reference evidence="10 11" key="1">
    <citation type="submission" date="2018-06" db="EMBL/GenBank/DDBJ databases">
        <authorList>
            <consortium name="Pathogen Informatics"/>
            <person name="Doyle S."/>
        </authorList>
    </citation>
    <scope>NUCLEOTIDE SEQUENCE [LARGE SCALE GENOMIC DNA]</scope>
    <source>
        <strain evidence="10 11">NCTC11532</strain>
    </source>
</reference>
<accession>A0A378LP87</accession>
<evidence type="ECO:0000256" key="6">
    <source>
        <dbReference type="ARBA" id="ARBA00022916"/>
    </source>
</evidence>
<dbReference type="PANTHER" id="PTHR12558:SF13">
    <property type="entry name" value="CELL DIVISION CYCLE PROTEIN 27 HOMOLOG"/>
    <property type="match status" value="1"/>
</dbReference>
<feature type="repeat" description="TPR" evidence="7">
    <location>
        <begin position="341"/>
        <end position="374"/>
    </location>
</feature>
<evidence type="ECO:0000256" key="3">
    <source>
        <dbReference type="ARBA" id="ARBA00022729"/>
    </source>
</evidence>
<dbReference type="OrthoDB" id="174989at2"/>
<evidence type="ECO:0000313" key="11">
    <source>
        <dbReference type="Proteomes" id="UP000255297"/>
    </source>
</evidence>
<dbReference type="SUPFAM" id="SSF48452">
    <property type="entry name" value="TPR-like"/>
    <property type="match status" value="2"/>
</dbReference>
<evidence type="ECO:0000256" key="4">
    <source>
        <dbReference type="ARBA" id="ARBA00022737"/>
    </source>
</evidence>
<dbReference type="GO" id="GO:0030244">
    <property type="term" value="P:cellulose biosynthetic process"/>
    <property type="evidence" value="ECO:0007669"/>
    <property type="project" value="UniProtKB-KW"/>
</dbReference>
<comment type="pathway">
    <text evidence="2">Glycan metabolism; bacterial cellulose biosynthesis.</text>
</comment>
<feature type="signal peptide" evidence="8">
    <location>
        <begin position="1"/>
        <end position="27"/>
    </location>
</feature>
<gene>
    <name evidence="10" type="primary">bcsC</name>
    <name evidence="10" type="ORF">NCTC11532_00921</name>
</gene>
<dbReference type="UniPathway" id="UPA00694"/>
<evidence type="ECO:0000256" key="5">
    <source>
        <dbReference type="ARBA" id="ARBA00022803"/>
    </source>
</evidence>
<dbReference type="EMBL" id="UGPB01000001">
    <property type="protein sequence ID" value="STY28746.1"/>
    <property type="molecule type" value="Genomic_DNA"/>
</dbReference>
<feature type="repeat" description="TPR" evidence="7">
    <location>
        <begin position="265"/>
        <end position="298"/>
    </location>
</feature>
<dbReference type="Gene3D" id="1.25.40.10">
    <property type="entry name" value="Tetratricopeptide repeat domain"/>
    <property type="match status" value="2"/>
</dbReference>
<dbReference type="SMART" id="SM00028">
    <property type="entry name" value="TPR"/>
    <property type="match status" value="4"/>
</dbReference>
<keyword evidence="4" id="KW-0677">Repeat</keyword>